<accession>A0AAT9FYV0</accession>
<dbReference type="InterPro" id="IPR043502">
    <property type="entry name" value="DNA/RNA_pol_sf"/>
</dbReference>
<dbReference type="PROSITE" id="PS50173">
    <property type="entry name" value="UMUC"/>
    <property type="match status" value="1"/>
</dbReference>
<dbReference type="Gene3D" id="3.40.1170.60">
    <property type="match status" value="1"/>
</dbReference>
<dbReference type="Pfam" id="PF11799">
    <property type="entry name" value="IMS_C"/>
    <property type="match status" value="1"/>
</dbReference>
<gene>
    <name evidence="8" type="ORF">MASAN616_02970</name>
</gene>
<dbReference type="PANTHER" id="PTHR11076:SF35">
    <property type="entry name" value="DNA REPAIR PROTEIN HOMOLOG YOBH"/>
    <property type="match status" value="1"/>
</dbReference>
<keyword evidence="5" id="KW-0227">DNA damage</keyword>
<dbReference type="Gene3D" id="1.10.150.20">
    <property type="entry name" value="5' to 3' exonuclease, C-terminal subdomain"/>
    <property type="match status" value="1"/>
</dbReference>
<keyword evidence="6" id="KW-0808">Transferase</keyword>
<dbReference type="GO" id="GO:0042276">
    <property type="term" value="P:error-prone translesion synthesis"/>
    <property type="evidence" value="ECO:0007669"/>
    <property type="project" value="TreeGrafter"/>
</dbReference>
<dbReference type="InterPro" id="IPR043128">
    <property type="entry name" value="Rev_trsase/Diguanyl_cyclase"/>
</dbReference>
<dbReference type="Pfam" id="PF11798">
    <property type="entry name" value="IMS_HHH"/>
    <property type="match status" value="1"/>
</dbReference>
<dbReference type="GO" id="GO:0003684">
    <property type="term" value="F:damaged DNA binding"/>
    <property type="evidence" value="ECO:0007669"/>
    <property type="project" value="InterPro"/>
</dbReference>
<dbReference type="PANTHER" id="PTHR11076">
    <property type="entry name" value="DNA REPAIR POLYMERASE UMUC / TRANSFERASE FAMILY MEMBER"/>
    <property type="match status" value="1"/>
</dbReference>
<dbReference type="Gene3D" id="3.30.70.270">
    <property type="match status" value="1"/>
</dbReference>
<evidence type="ECO:0000256" key="4">
    <source>
        <dbReference type="ARBA" id="ARBA00022705"/>
    </source>
</evidence>
<dbReference type="GO" id="GO:0006281">
    <property type="term" value="P:DNA repair"/>
    <property type="evidence" value="ECO:0007669"/>
    <property type="project" value="InterPro"/>
</dbReference>
<dbReference type="InterPro" id="IPR036775">
    <property type="entry name" value="DNA_pol_Y-fam_lit_finger_sf"/>
</dbReference>
<evidence type="ECO:0000256" key="3">
    <source>
        <dbReference type="ARBA" id="ARBA00022695"/>
    </source>
</evidence>
<dbReference type="InterPro" id="IPR050116">
    <property type="entry name" value="DNA_polymerase-Y"/>
</dbReference>
<dbReference type="InterPro" id="IPR017961">
    <property type="entry name" value="DNA_pol_Y-fam_little_finger"/>
</dbReference>
<comment type="similarity">
    <text evidence="1">Belongs to the DNA polymerase type-Y family.</text>
</comment>
<evidence type="ECO:0000259" key="7">
    <source>
        <dbReference type="PROSITE" id="PS50173"/>
    </source>
</evidence>
<sequence>MMGYFDYSREPKSDIAFVDMKSFYASVECVKRGLHPLKTSLCVMSRADNSTGLILASSPLFKKIFGKSNVGRAYDLPFDIKTRKFSYYNARKQGLPTDSDYVRYIEDWAQVTLIVPPRMDEYIAVNMEIQRIFQNYGSPDDIYPYSIDEGFVDLTSSLNYFIPDKSLSRKDKLDMLSARIQRDIWRQTGIYSTVGMSNANPLMAKLALDNEAKHTPTMRANWSYQDVEEKVWTIPKMTDFWGIGRRMEKRLHALGIFSIKELATSNPDQLKKVLGQSGLRLWFHANGIDESNVHKPYKAKSKGLGNSQILPRDYVKLRDIEIILREMAEQVAIRLRRSGKKTTLVSIYVGFSKQEVRSSIHTQMKVEPTNKTAVLTDYVLKLFHNKYTSGAVRSVGVNYSDFVDESFGLISLFDDVDKLEKEERLQTAIDSIREQFGFTSLLRANALEEASRSLARSKLIGGHSAGGLDGLK</sequence>
<dbReference type="InterPro" id="IPR024728">
    <property type="entry name" value="PolY_HhH_motif"/>
</dbReference>
<dbReference type="GO" id="GO:0006260">
    <property type="term" value="P:DNA replication"/>
    <property type="evidence" value="ECO:0007669"/>
    <property type="project" value="UniProtKB-KW"/>
</dbReference>
<evidence type="ECO:0000256" key="2">
    <source>
        <dbReference type="ARBA" id="ARBA00022457"/>
    </source>
</evidence>
<keyword evidence="6" id="KW-0239">DNA-directed DNA polymerase</keyword>
<dbReference type="GO" id="GO:0009432">
    <property type="term" value="P:SOS response"/>
    <property type="evidence" value="ECO:0007669"/>
    <property type="project" value="TreeGrafter"/>
</dbReference>
<keyword evidence="3" id="KW-0548">Nucleotidyltransferase</keyword>
<dbReference type="Pfam" id="PF00817">
    <property type="entry name" value="IMS"/>
    <property type="match status" value="1"/>
</dbReference>
<dbReference type="Gene3D" id="3.30.1490.100">
    <property type="entry name" value="DNA polymerase, Y-family, little finger domain"/>
    <property type="match status" value="1"/>
</dbReference>
<proteinExistence type="inferred from homology"/>
<reference evidence="8" key="1">
    <citation type="submission" date="2024-06" db="EMBL/GenBank/DDBJ databases">
        <title>Whole Genome Sequence of Streptococcus sp. strain SN-1.</title>
        <authorList>
            <person name="Saito M."/>
            <person name="Kuwahara N."/>
            <person name="Senpuku H."/>
        </authorList>
    </citation>
    <scope>NUCLEOTIDE SEQUENCE</scope>
    <source>
        <strain evidence="8">SN-1</strain>
    </source>
</reference>
<evidence type="ECO:0000256" key="1">
    <source>
        <dbReference type="ARBA" id="ARBA00010945"/>
    </source>
</evidence>
<keyword evidence="4" id="KW-0235">DNA replication</keyword>
<dbReference type="GO" id="GO:0003887">
    <property type="term" value="F:DNA-directed DNA polymerase activity"/>
    <property type="evidence" value="ECO:0007669"/>
    <property type="project" value="UniProtKB-KW"/>
</dbReference>
<name>A0AAT9FYV0_9STRE</name>
<organism evidence="8">
    <name type="scientific">Streptococcus sp. SN-1</name>
    <dbReference type="NCBI Taxonomy" id="3074854"/>
    <lineage>
        <taxon>Bacteria</taxon>
        <taxon>Bacillati</taxon>
        <taxon>Bacillota</taxon>
        <taxon>Bacilli</taxon>
        <taxon>Lactobacillales</taxon>
        <taxon>Streptococcaceae</taxon>
        <taxon>Streptococcus</taxon>
    </lineage>
</organism>
<dbReference type="CDD" id="cd01700">
    <property type="entry name" value="PolY_Pol_V_umuC"/>
    <property type="match status" value="1"/>
</dbReference>
<dbReference type="GO" id="GO:0005829">
    <property type="term" value="C:cytosol"/>
    <property type="evidence" value="ECO:0007669"/>
    <property type="project" value="TreeGrafter"/>
</dbReference>
<evidence type="ECO:0000256" key="5">
    <source>
        <dbReference type="ARBA" id="ARBA00022763"/>
    </source>
</evidence>
<dbReference type="AlphaFoldDB" id="A0AAT9FYV0"/>
<dbReference type="EMBL" id="AP028929">
    <property type="protein sequence ID" value="BET04434.1"/>
    <property type="molecule type" value="Genomic_DNA"/>
</dbReference>
<dbReference type="SUPFAM" id="SSF100879">
    <property type="entry name" value="Lesion bypass DNA polymerase (Y-family), little finger domain"/>
    <property type="match status" value="1"/>
</dbReference>
<dbReference type="SUPFAM" id="SSF56672">
    <property type="entry name" value="DNA/RNA polymerases"/>
    <property type="match status" value="1"/>
</dbReference>
<feature type="domain" description="UmuC" evidence="7">
    <location>
        <begin position="15"/>
        <end position="244"/>
    </location>
</feature>
<keyword evidence="2" id="KW-0515">Mutator protein</keyword>
<evidence type="ECO:0000313" key="8">
    <source>
        <dbReference type="EMBL" id="BET04434.1"/>
    </source>
</evidence>
<dbReference type="InterPro" id="IPR001126">
    <property type="entry name" value="UmuC"/>
</dbReference>
<evidence type="ECO:0000256" key="6">
    <source>
        <dbReference type="ARBA" id="ARBA00022932"/>
    </source>
</evidence>
<protein>
    <submittedName>
        <fullName evidence="8">Y-family DNA polymerase</fullName>
    </submittedName>
</protein>